<dbReference type="Proteomes" id="UP000887565">
    <property type="component" value="Unplaced"/>
</dbReference>
<feature type="domain" description="EF-hand" evidence="2">
    <location>
        <begin position="49"/>
        <end position="84"/>
    </location>
</feature>
<dbReference type="PROSITE" id="PS50222">
    <property type="entry name" value="EF_HAND_2"/>
    <property type="match status" value="1"/>
</dbReference>
<evidence type="ECO:0000313" key="4">
    <source>
        <dbReference type="WBParaSite" id="nRc.2.0.1.t05671-RA"/>
    </source>
</evidence>
<evidence type="ECO:0000313" key="3">
    <source>
        <dbReference type="Proteomes" id="UP000887565"/>
    </source>
</evidence>
<dbReference type="WBParaSite" id="nRc.2.0.1.t05671-RA">
    <property type="protein sequence ID" value="nRc.2.0.1.t05671-RA"/>
    <property type="gene ID" value="nRc.2.0.1.g05671"/>
</dbReference>
<dbReference type="OMA" id="RITIEEW"/>
<dbReference type="PROSITE" id="PS00018">
    <property type="entry name" value="EF_HAND_1"/>
    <property type="match status" value="1"/>
</dbReference>
<sequence length="136" mass="16434">MGYNTDKNGVIEWKDFELLFDDIDYTQRITIEEWNRFWSTYNPKHMDIWLWEYLKYMFFMMDLSGDKLVDELEYVEAMKMYGFGEESSVKAFKKFALDDKGKSIRAIDYGQFVKLWAEYFCSKDKNSPGSYLFGIW</sequence>
<organism evidence="3 4">
    <name type="scientific">Romanomermis culicivorax</name>
    <name type="common">Nematode worm</name>
    <dbReference type="NCBI Taxonomy" id="13658"/>
    <lineage>
        <taxon>Eukaryota</taxon>
        <taxon>Metazoa</taxon>
        <taxon>Ecdysozoa</taxon>
        <taxon>Nematoda</taxon>
        <taxon>Enoplea</taxon>
        <taxon>Dorylaimia</taxon>
        <taxon>Mermithida</taxon>
        <taxon>Mermithoidea</taxon>
        <taxon>Mermithidae</taxon>
        <taxon>Romanomermis</taxon>
    </lineage>
</organism>
<dbReference type="SUPFAM" id="SSF47473">
    <property type="entry name" value="EF-hand"/>
    <property type="match status" value="1"/>
</dbReference>
<keyword evidence="3" id="KW-1185">Reference proteome</keyword>
<dbReference type="InterPro" id="IPR011992">
    <property type="entry name" value="EF-hand-dom_pair"/>
</dbReference>
<name>A0A915HWG3_ROMCU</name>
<evidence type="ECO:0000259" key="2">
    <source>
        <dbReference type="PROSITE" id="PS50222"/>
    </source>
</evidence>
<dbReference type="AlphaFoldDB" id="A0A915HWG3"/>
<dbReference type="Gene3D" id="1.10.238.10">
    <property type="entry name" value="EF-hand"/>
    <property type="match status" value="1"/>
</dbReference>
<dbReference type="GO" id="GO:0005509">
    <property type="term" value="F:calcium ion binding"/>
    <property type="evidence" value="ECO:0007669"/>
    <property type="project" value="InterPro"/>
</dbReference>
<dbReference type="InterPro" id="IPR018247">
    <property type="entry name" value="EF_Hand_1_Ca_BS"/>
</dbReference>
<dbReference type="InterPro" id="IPR002048">
    <property type="entry name" value="EF_hand_dom"/>
</dbReference>
<reference evidence="4" key="1">
    <citation type="submission" date="2022-11" db="UniProtKB">
        <authorList>
            <consortium name="WormBaseParasite"/>
        </authorList>
    </citation>
    <scope>IDENTIFICATION</scope>
</reference>
<evidence type="ECO:0000256" key="1">
    <source>
        <dbReference type="ARBA" id="ARBA00022837"/>
    </source>
</evidence>
<accession>A0A915HWG3</accession>
<protein>
    <submittedName>
        <fullName evidence="4">EF-hand domain-containing protein</fullName>
    </submittedName>
</protein>
<proteinExistence type="predicted"/>
<keyword evidence="1" id="KW-0106">Calcium</keyword>